<comment type="caution">
    <text evidence="2">The sequence shown here is derived from an EMBL/GenBank/DDBJ whole genome shotgun (WGS) entry which is preliminary data.</text>
</comment>
<dbReference type="Proteomes" id="UP001589611">
    <property type="component" value="Unassembled WGS sequence"/>
</dbReference>
<dbReference type="InterPro" id="IPR014922">
    <property type="entry name" value="YdhG-like"/>
</dbReference>
<proteinExistence type="predicted"/>
<dbReference type="EMBL" id="JBHMBE010000004">
    <property type="protein sequence ID" value="MFB9646770.1"/>
    <property type="molecule type" value="Genomic_DNA"/>
</dbReference>
<dbReference type="Pfam" id="PF08818">
    <property type="entry name" value="DUF1801"/>
    <property type="match status" value="1"/>
</dbReference>
<keyword evidence="3" id="KW-1185">Reference proteome</keyword>
<dbReference type="RefSeq" id="WP_344715204.1">
    <property type="nucleotide sequence ID" value="NZ_BAAAWH010000001.1"/>
</dbReference>
<protein>
    <submittedName>
        <fullName evidence="2">DUF1801 domain-containing protein</fullName>
    </submittedName>
</protein>
<evidence type="ECO:0000313" key="3">
    <source>
        <dbReference type="Proteomes" id="UP001589611"/>
    </source>
</evidence>
<accession>A0ABV5T2D6</accession>
<organism evidence="2 3">
    <name type="scientific">Microbacterium terregens</name>
    <dbReference type="NCBI Taxonomy" id="69363"/>
    <lineage>
        <taxon>Bacteria</taxon>
        <taxon>Bacillati</taxon>
        <taxon>Actinomycetota</taxon>
        <taxon>Actinomycetes</taxon>
        <taxon>Micrococcales</taxon>
        <taxon>Microbacteriaceae</taxon>
        <taxon>Microbacterium</taxon>
    </lineage>
</organism>
<evidence type="ECO:0000259" key="1">
    <source>
        <dbReference type="Pfam" id="PF08818"/>
    </source>
</evidence>
<reference evidence="2 3" key="1">
    <citation type="submission" date="2024-09" db="EMBL/GenBank/DDBJ databases">
        <authorList>
            <person name="Sun Q."/>
            <person name="Mori K."/>
        </authorList>
    </citation>
    <scope>NUCLEOTIDE SEQUENCE [LARGE SCALE GENOMIC DNA]</scope>
    <source>
        <strain evidence="2 3">JCM 1342</strain>
    </source>
</reference>
<evidence type="ECO:0000313" key="2">
    <source>
        <dbReference type="EMBL" id="MFB9646770.1"/>
    </source>
</evidence>
<sequence length="72" mass="7896">MVLQLRRFTADVKLMFVNGATLLDPVPPVTPVGMGKTTRGVELKSIDDLDSDQVSAWMRQITSVPGIGGRRR</sequence>
<gene>
    <name evidence="2" type="ORF">ACFFPJ_13290</name>
</gene>
<feature type="domain" description="YdhG-like" evidence="1">
    <location>
        <begin position="10"/>
        <end position="60"/>
    </location>
</feature>
<name>A0ABV5T2D6_9MICO</name>